<geneLocation type="plasmid" evidence="1 2">
    <name>p_unnamed1</name>
</geneLocation>
<dbReference type="EMBL" id="CP104972">
    <property type="protein sequence ID" value="UXN58750.1"/>
    <property type="molecule type" value="Genomic_DNA"/>
</dbReference>
<organism evidence="1 2">
    <name type="scientific">Phyllobacterium zundukense</name>
    <dbReference type="NCBI Taxonomy" id="1867719"/>
    <lineage>
        <taxon>Bacteria</taxon>
        <taxon>Pseudomonadati</taxon>
        <taxon>Pseudomonadota</taxon>
        <taxon>Alphaproteobacteria</taxon>
        <taxon>Hyphomicrobiales</taxon>
        <taxon>Phyllobacteriaceae</taxon>
        <taxon>Phyllobacterium</taxon>
    </lineage>
</organism>
<accession>A0ACD4CZ59</accession>
<protein>
    <submittedName>
        <fullName evidence="1">Uncharacterized protein</fullName>
    </submittedName>
</protein>
<keyword evidence="1" id="KW-0614">Plasmid</keyword>
<gene>
    <name evidence="1" type="ORF">N8E88_12360</name>
</gene>
<keyword evidence="2" id="KW-1185">Reference proteome</keyword>
<reference evidence="1" key="1">
    <citation type="submission" date="2022-09" db="EMBL/GenBank/DDBJ databases">
        <title>Interaction between co-microsymbionts with complementary sets of symbiotic genes in legume-rhizobium systems.</title>
        <authorList>
            <person name="Safronova V."/>
            <person name="Sazanova A."/>
            <person name="Afonin A."/>
            <person name="Chirak E."/>
        </authorList>
    </citation>
    <scope>NUCLEOTIDE SEQUENCE</scope>
    <source>
        <strain evidence="1">A18/3m</strain>
    </source>
</reference>
<proteinExistence type="predicted"/>
<name>A0ACD4CZ59_9HYPH</name>
<sequence>MLQIPNEFGRAELVSFIERRNTVLEIGPFTNPVYRGKNVKYFDVLDKHGLLDRAARIGYPSENAVNIGVRTRAVQNRTRPLSTKGSIILVTI</sequence>
<evidence type="ECO:0000313" key="2">
    <source>
        <dbReference type="Proteomes" id="UP001061991"/>
    </source>
</evidence>
<evidence type="ECO:0000313" key="1">
    <source>
        <dbReference type="EMBL" id="UXN58750.1"/>
    </source>
</evidence>
<dbReference type="Proteomes" id="UP001061991">
    <property type="component" value="Plasmid p_unnamed1"/>
</dbReference>